<proteinExistence type="predicted"/>
<evidence type="ECO:0000313" key="1">
    <source>
        <dbReference type="EMBL" id="KAI2646919.1"/>
    </source>
</evidence>
<gene>
    <name evidence="1" type="ORF">H4Q32_027527</name>
</gene>
<organism evidence="1 2">
    <name type="scientific">Labeo rohita</name>
    <name type="common">Indian major carp</name>
    <name type="synonym">Cyprinus rohita</name>
    <dbReference type="NCBI Taxonomy" id="84645"/>
    <lineage>
        <taxon>Eukaryota</taxon>
        <taxon>Metazoa</taxon>
        <taxon>Chordata</taxon>
        <taxon>Craniata</taxon>
        <taxon>Vertebrata</taxon>
        <taxon>Euteleostomi</taxon>
        <taxon>Actinopterygii</taxon>
        <taxon>Neopterygii</taxon>
        <taxon>Teleostei</taxon>
        <taxon>Ostariophysi</taxon>
        <taxon>Cypriniformes</taxon>
        <taxon>Cyprinidae</taxon>
        <taxon>Labeoninae</taxon>
        <taxon>Labeonini</taxon>
        <taxon>Labeo</taxon>
    </lineage>
</organism>
<comment type="caution">
    <text evidence="1">The sequence shown here is derived from an EMBL/GenBank/DDBJ whole genome shotgun (WGS) entry which is preliminary data.</text>
</comment>
<name>A0ABQ8L9C1_LABRO</name>
<dbReference type="PANTHER" id="PTHR47331">
    <property type="entry name" value="PHD-TYPE DOMAIN-CONTAINING PROTEIN"/>
    <property type="match status" value="1"/>
</dbReference>
<dbReference type="SUPFAM" id="SSF56672">
    <property type="entry name" value="DNA/RNA polymerases"/>
    <property type="match status" value="1"/>
</dbReference>
<sequence length="271" mass="31372">MPKEAVLPQLRRIEQKLMKNPDQACAYKTEIERLRNAGYVDKLQPCKAERSQESWYIPHHMVTHNGKNRVVYNCSFQYEGQNLNELLLPGHPDDKPLLRFLWRDITLEKAPDVYQWQVLPLGTTCSPCGTFTLQKHVLDHSQPGDQVREVIEKYFYVDNCLHSLTCKDATKDQLCALLNEGGFELRQWASNCPAAIARLPSDTRSNSYELWLSQGLQDTHESTLGLLWYCQSDTLPYKHRVVNCTKVTMRNIYRLLASQYDPLGYIISYTT</sequence>
<keyword evidence="2" id="KW-1185">Reference proteome</keyword>
<protein>
    <submittedName>
        <fullName evidence="1">Gag-Pro-Pol polyprotein</fullName>
    </submittedName>
</protein>
<accession>A0ABQ8L9C1</accession>
<dbReference type="Proteomes" id="UP000830375">
    <property type="component" value="Unassembled WGS sequence"/>
</dbReference>
<evidence type="ECO:0000313" key="2">
    <source>
        <dbReference type="Proteomes" id="UP000830375"/>
    </source>
</evidence>
<dbReference type="PANTHER" id="PTHR47331:SF5">
    <property type="entry name" value="RIBONUCLEASE H"/>
    <property type="match status" value="1"/>
</dbReference>
<dbReference type="InterPro" id="IPR043502">
    <property type="entry name" value="DNA/RNA_pol_sf"/>
</dbReference>
<reference evidence="1 2" key="1">
    <citation type="submission" date="2022-01" db="EMBL/GenBank/DDBJ databases">
        <title>A high-quality chromosome-level genome assembly of rohu carp, Labeo rohita.</title>
        <authorList>
            <person name="Arick M.A. II"/>
            <person name="Hsu C.-Y."/>
            <person name="Magbanua Z."/>
            <person name="Pechanova O."/>
            <person name="Grover C."/>
            <person name="Miller E."/>
            <person name="Thrash A."/>
            <person name="Ezzel L."/>
            <person name="Alam S."/>
            <person name="Benzie J."/>
            <person name="Hamilton M."/>
            <person name="Karsi A."/>
            <person name="Lawrence M.L."/>
            <person name="Peterson D.G."/>
        </authorList>
    </citation>
    <scope>NUCLEOTIDE SEQUENCE [LARGE SCALE GENOMIC DNA]</scope>
    <source>
        <strain evidence="2">BAU-BD-2019</strain>
        <tissue evidence="1">Blood</tissue>
    </source>
</reference>
<dbReference type="EMBL" id="JACTAM010000741">
    <property type="protein sequence ID" value="KAI2646919.1"/>
    <property type="molecule type" value="Genomic_DNA"/>
</dbReference>